<reference evidence="1 2" key="1">
    <citation type="submission" date="2019-01" db="EMBL/GenBank/DDBJ databases">
        <authorList>
            <person name="Zhang S."/>
        </authorList>
    </citation>
    <scope>NUCLEOTIDE SEQUENCE [LARGE SCALE GENOMIC DNA]</scope>
    <source>
        <strain evidence="1 2">1626</strain>
    </source>
</reference>
<dbReference type="RefSeq" id="WP_134674391.1">
    <property type="nucleotide sequence ID" value="NZ_SPUH01000001.1"/>
</dbReference>
<proteinExistence type="predicted"/>
<accession>A0A4Z1R8V8</accession>
<keyword evidence="2" id="KW-1185">Reference proteome</keyword>
<comment type="caution">
    <text evidence="1">The sequence shown here is derived from an EMBL/GenBank/DDBJ whole genome shotgun (WGS) entry which is preliminary data.</text>
</comment>
<dbReference type="Proteomes" id="UP000298681">
    <property type="component" value="Unassembled WGS sequence"/>
</dbReference>
<organism evidence="1 2">
    <name type="scientific">Luteimonas yindakuii</name>
    <dbReference type="NCBI Taxonomy" id="2565782"/>
    <lineage>
        <taxon>Bacteria</taxon>
        <taxon>Pseudomonadati</taxon>
        <taxon>Pseudomonadota</taxon>
        <taxon>Gammaproteobacteria</taxon>
        <taxon>Lysobacterales</taxon>
        <taxon>Lysobacteraceae</taxon>
        <taxon>Luteimonas</taxon>
    </lineage>
</organism>
<dbReference type="EMBL" id="SPUH01000001">
    <property type="protein sequence ID" value="TKS55035.1"/>
    <property type="molecule type" value="Genomic_DNA"/>
</dbReference>
<protein>
    <submittedName>
        <fullName evidence="1">Uncharacterized protein</fullName>
    </submittedName>
</protein>
<gene>
    <name evidence="1" type="ORF">E4582_09860</name>
</gene>
<dbReference type="AlphaFoldDB" id="A0A4Z1R8V8"/>
<evidence type="ECO:0000313" key="1">
    <source>
        <dbReference type="EMBL" id="TKS55035.1"/>
    </source>
</evidence>
<sequence>MHTYNTSGSKRQLVQLDGQHILFHRVEDGRMVYDPMAAGILDRHGIECLRERNWFTAVHEAQLLALVARRPELMSKGRAL</sequence>
<name>A0A4Z1R8V8_9GAMM</name>
<evidence type="ECO:0000313" key="2">
    <source>
        <dbReference type="Proteomes" id="UP000298681"/>
    </source>
</evidence>